<dbReference type="InterPro" id="IPR000614">
    <property type="entry name" value="FRMsr_CS"/>
</dbReference>
<dbReference type="PROSITE" id="PS01320">
    <property type="entry name" value="UPF0067"/>
    <property type="match status" value="1"/>
</dbReference>
<dbReference type="GO" id="GO:0005829">
    <property type="term" value="C:cytosol"/>
    <property type="evidence" value="ECO:0007669"/>
    <property type="project" value="TreeGrafter"/>
</dbReference>
<dbReference type="Proteomes" id="UP000199512">
    <property type="component" value="Unassembled WGS sequence"/>
</dbReference>
<dbReference type="InterPro" id="IPR051330">
    <property type="entry name" value="Phosphatase_reg/MetRdx"/>
</dbReference>
<dbReference type="Pfam" id="PF13185">
    <property type="entry name" value="GAF_2"/>
    <property type="match status" value="1"/>
</dbReference>
<evidence type="ECO:0000259" key="2">
    <source>
        <dbReference type="Pfam" id="PF13185"/>
    </source>
</evidence>
<dbReference type="RefSeq" id="WP_091975074.1">
    <property type="nucleotide sequence ID" value="NZ_CAUWDX010000001.1"/>
</dbReference>
<proteinExistence type="inferred from homology"/>
<feature type="domain" description="GAF" evidence="2">
    <location>
        <begin position="30"/>
        <end position="142"/>
    </location>
</feature>
<accession>A0A1H8H918</accession>
<reference evidence="3 4" key="1">
    <citation type="submission" date="2016-10" db="EMBL/GenBank/DDBJ databases">
        <authorList>
            <person name="de Groot N.N."/>
        </authorList>
    </citation>
    <scope>NUCLEOTIDE SEQUENCE [LARGE SCALE GENOMIC DNA]</scope>
    <source>
        <strain evidence="3 4">Calf135</strain>
    </source>
</reference>
<evidence type="ECO:0000313" key="4">
    <source>
        <dbReference type="Proteomes" id="UP000199512"/>
    </source>
</evidence>
<dbReference type="FunFam" id="3.30.450.40:FF:000008">
    <property type="entry name" value="GAF domain-containing proteins"/>
    <property type="match status" value="1"/>
</dbReference>
<dbReference type="EMBL" id="FODF01000005">
    <property type="protein sequence ID" value="SEN52544.1"/>
    <property type="molecule type" value="Genomic_DNA"/>
</dbReference>
<dbReference type="GO" id="GO:0033745">
    <property type="term" value="F:L-methionine-(R)-S-oxide reductase activity"/>
    <property type="evidence" value="ECO:0007669"/>
    <property type="project" value="TreeGrafter"/>
</dbReference>
<dbReference type="InterPro" id="IPR029016">
    <property type="entry name" value="GAF-like_dom_sf"/>
</dbReference>
<gene>
    <name evidence="3" type="ORF">SAMN05216454_10553</name>
</gene>
<evidence type="ECO:0000256" key="1">
    <source>
        <dbReference type="ARBA" id="ARBA00038454"/>
    </source>
</evidence>
<evidence type="ECO:0000313" key="3">
    <source>
        <dbReference type="EMBL" id="SEN52544.1"/>
    </source>
</evidence>
<dbReference type="AlphaFoldDB" id="A0A1H8H918"/>
<dbReference type="SUPFAM" id="SSF55781">
    <property type="entry name" value="GAF domain-like"/>
    <property type="match status" value="1"/>
</dbReference>
<organism evidence="3 4">
    <name type="scientific">Peptostreptococcus russellii</name>
    <dbReference type="NCBI Taxonomy" id="215200"/>
    <lineage>
        <taxon>Bacteria</taxon>
        <taxon>Bacillati</taxon>
        <taxon>Bacillota</taxon>
        <taxon>Clostridia</taxon>
        <taxon>Peptostreptococcales</taxon>
        <taxon>Peptostreptococcaceae</taxon>
        <taxon>Peptostreptococcus</taxon>
    </lineage>
</organism>
<dbReference type="STRING" id="215200.SAMN05216454_10553"/>
<name>A0A1H8H918_9FIRM</name>
<keyword evidence="4" id="KW-1185">Reference proteome</keyword>
<protein>
    <submittedName>
        <fullName evidence="3">GAF domain-containing protein</fullName>
    </submittedName>
</protein>
<dbReference type="PANTHER" id="PTHR21021:SF15">
    <property type="entry name" value="FREE METHIONINE-R-SULFOXIDE REDUCTASE"/>
    <property type="match status" value="1"/>
</dbReference>
<dbReference type="Gene3D" id="3.30.450.40">
    <property type="match status" value="1"/>
</dbReference>
<dbReference type="OrthoDB" id="9796252at2"/>
<dbReference type="PANTHER" id="PTHR21021">
    <property type="entry name" value="GAF/PUTATIVE CYTOSKELETAL PROTEIN"/>
    <property type="match status" value="1"/>
</dbReference>
<dbReference type="InterPro" id="IPR003018">
    <property type="entry name" value="GAF"/>
</dbReference>
<comment type="similarity">
    <text evidence="1">Belongs to the free Met sulfoxide reductase family.</text>
</comment>
<sequence length="145" mass="16560">MNTLLKQYRALIENESDIIAIMSNTSAFIYENMKNLNWAGFYIMKDGELILGPFQGKVACYRINLDRGVCGYCARNKESIIVDDVHKFQDHIACDSASNSELVVPVIKNEKLFAVIDIDSFEFANFSEDDKKFIERVAENFAEKL</sequence>